<comment type="caution">
    <text evidence="2">The sequence shown here is derived from an EMBL/GenBank/DDBJ whole genome shotgun (WGS) entry which is preliminary data.</text>
</comment>
<evidence type="ECO:0000256" key="1">
    <source>
        <dbReference type="SAM" id="MobiDB-lite"/>
    </source>
</evidence>
<dbReference type="Proteomes" id="UP001211907">
    <property type="component" value="Unassembled WGS sequence"/>
</dbReference>
<evidence type="ECO:0000313" key="2">
    <source>
        <dbReference type="EMBL" id="KAJ3127249.1"/>
    </source>
</evidence>
<sequence length="363" mass="41405">MNLANKDIANESLLELLRENKPLYTSAKSTITGRPLFSADRHNTRTFSIAKRDPHIFSSETINYFMQNANDDDDDYDGDCFVLDEDNIKENINKQSGCLDSVVFQNLVADNSDDIMIEGWWIEKEPISIDNDVSKQISMTETPALFNKEPNLISQSAEIFQPDNNVRKMLYEILGLGDFIPDQAQKNSKLSFKSSNSSITQQQKSRTIAPLSTRSSFSTTGTIRQSLAKQRRDILNLTRIAVLNEKIASKQSEREAAFVAATAVAKNTCAKNKCAVVEKWESEVALRCAKNDFENIFSETRAKAHEEREAAIKAQQEKIKVEELTRYKIEQERRSREERERKRVKALAKVEELFMMKTLKLLS</sequence>
<gene>
    <name evidence="2" type="ORF">HK100_009859</name>
</gene>
<feature type="compositionally biased region" description="Polar residues" evidence="1">
    <location>
        <begin position="199"/>
        <end position="213"/>
    </location>
</feature>
<protein>
    <submittedName>
        <fullName evidence="2">Uncharacterized protein</fullName>
    </submittedName>
</protein>
<name>A0AAD5T2X4_9FUNG</name>
<accession>A0AAD5T2X4</accession>
<dbReference type="EMBL" id="JADGJH010000521">
    <property type="protein sequence ID" value="KAJ3127249.1"/>
    <property type="molecule type" value="Genomic_DNA"/>
</dbReference>
<organism evidence="2 3">
    <name type="scientific">Physocladia obscura</name>
    <dbReference type="NCBI Taxonomy" id="109957"/>
    <lineage>
        <taxon>Eukaryota</taxon>
        <taxon>Fungi</taxon>
        <taxon>Fungi incertae sedis</taxon>
        <taxon>Chytridiomycota</taxon>
        <taxon>Chytridiomycota incertae sedis</taxon>
        <taxon>Chytridiomycetes</taxon>
        <taxon>Chytridiales</taxon>
        <taxon>Chytriomycetaceae</taxon>
        <taxon>Physocladia</taxon>
    </lineage>
</organism>
<keyword evidence="3" id="KW-1185">Reference proteome</keyword>
<feature type="non-terminal residue" evidence="2">
    <location>
        <position position="363"/>
    </location>
</feature>
<evidence type="ECO:0000313" key="3">
    <source>
        <dbReference type="Proteomes" id="UP001211907"/>
    </source>
</evidence>
<dbReference type="AlphaFoldDB" id="A0AAD5T2X4"/>
<feature type="region of interest" description="Disordered" evidence="1">
    <location>
        <begin position="191"/>
        <end position="213"/>
    </location>
</feature>
<proteinExistence type="predicted"/>
<reference evidence="2" key="1">
    <citation type="submission" date="2020-05" db="EMBL/GenBank/DDBJ databases">
        <title>Phylogenomic resolution of chytrid fungi.</title>
        <authorList>
            <person name="Stajich J.E."/>
            <person name="Amses K."/>
            <person name="Simmons R."/>
            <person name="Seto K."/>
            <person name="Myers J."/>
            <person name="Bonds A."/>
            <person name="Quandt C.A."/>
            <person name="Barry K."/>
            <person name="Liu P."/>
            <person name="Grigoriev I."/>
            <person name="Longcore J.E."/>
            <person name="James T.Y."/>
        </authorList>
    </citation>
    <scope>NUCLEOTIDE SEQUENCE</scope>
    <source>
        <strain evidence="2">JEL0513</strain>
    </source>
</reference>